<protein>
    <recommendedName>
        <fullName evidence="1">Reverse transcriptase domain-containing protein</fullName>
    </recommendedName>
</protein>
<dbReference type="InParanoid" id="A0A3B1IE71"/>
<name>A0A3B1IE71_ASTMX</name>
<dbReference type="AlphaFoldDB" id="A0A3B1IE71"/>
<reference evidence="3" key="1">
    <citation type="submission" date="2013-03" db="EMBL/GenBank/DDBJ databases">
        <authorList>
            <person name="Jeffery W."/>
            <person name="Warren W."/>
            <person name="Wilson R.K."/>
        </authorList>
    </citation>
    <scope>NUCLEOTIDE SEQUENCE</scope>
    <source>
        <strain evidence="3">female</strain>
    </source>
</reference>
<accession>A0A3B1IE71</accession>
<dbReference type="GeneTree" id="ENSGT01130000281173"/>
<evidence type="ECO:0000313" key="3">
    <source>
        <dbReference type="Proteomes" id="UP000018467"/>
    </source>
</evidence>
<reference evidence="2" key="4">
    <citation type="submission" date="2025-09" db="UniProtKB">
        <authorList>
            <consortium name="Ensembl"/>
        </authorList>
    </citation>
    <scope>IDENTIFICATION</scope>
</reference>
<feature type="domain" description="Reverse transcriptase" evidence="1">
    <location>
        <begin position="1"/>
        <end position="167"/>
    </location>
</feature>
<dbReference type="Ensembl" id="ENSAMXT00000043516.1">
    <property type="protein sequence ID" value="ENSAMXP00000028212.1"/>
    <property type="gene ID" value="ENSAMXG00000042737.1"/>
</dbReference>
<proteinExistence type="predicted"/>
<dbReference type="InterPro" id="IPR000477">
    <property type="entry name" value="RT_dom"/>
</dbReference>
<dbReference type="Proteomes" id="UP000018467">
    <property type="component" value="Unassembled WGS sequence"/>
</dbReference>
<dbReference type="PROSITE" id="PS50878">
    <property type="entry name" value="RT_POL"/>
    <property type="match status" value="1"/>
</dbReference>
<evidence type="ECO:0000259" key="1">
    <source>
        <dbReference type="PROSITE" id="PS50878"/>
    </source>
</evidence>
<dbReference type="PANTHER" id="PTHR33332">
    <property type="entry name" value="REVERSE TRANSCRIPTASE DOMAIN-CONTAINING PROTEIN"/>
    <property type="match status" value="1"/>
</dbReference>
<sequence>MLSDLSGLRVHHASSALLTVLNDLLLTVDLEVVVFFDTIDHTILLDCLKYDVSIQEEALKWFSFSSSPARISCGVPQGFILGPILFSLYVLPLMSIFQKYNIIFHFDSLKDVECCMSKNFLNLNQDKTDIFIFGNPDSSVSFIANDSSNGPSNTIMHAHVRNLGFIFDTKPKL</sequence>
<organism evidence="2 3">
    <name type="scientific">Astyanax mexicanus</name>
    <name type="common">Blind cave fish</name>
    <name type="synonym">Astyanax fasciatus mexicanus</name>
    <dbReference type="NCBI Taxonomy" id="7994"/>
    <lineage>
        <taxon>Eukaryota</taxon>
        <taxon>Metazoa</taxon>
        <taxon>Chordata</taxon>
        <taxon>Craniata</taxon>
        <taxon>Vertebrata</taxon>
        <taxon>Euteleostomi</taxon>
        <taxon>Actinopterygii</taxon>
        <taxon>Neopterygii</taxon>
        <taxon>Teleostei</taxon>
        <taxon>Ostariophysi</taxon>
        <taxon>Characiformes</taxon>
        <taxon>Characoidei</taxon>
        <taxon>Acestrorhamphidae</taxon>
        <taxon>Acestrorhamphinae</taxon>
        <taxon>Astyanax</taxon>
    </lineage>
</organism>
<reference evidence="2" key="3">
    <citation type="submission" date="2025-08" db="UniProtKB">
        <authorList>
            <consortium name="Ensembl"/>
        </authorList>
    </citation>
    <scope>IDENTIFICATION</scope>
</reference>
<reference evidence="3" key="2">
    <citation type="journal article" date="2014" name="Nat. Commun.">
        <title>The cavefish genome reveals candidate genes for eye loss.</title>
        <authorList>
            <person name="McGaugh S.E."/>
            <person name="Gross J.B."/>
            <person name="Aken B."/>
            <person name="Blin M."/>
            <person name="Borowsky R."/>
            <person name="Chalopin D."/>
            <person name="Hinaux H."/>
            <person name="Jeffery W.R."/>
            <person name="Keene A."/>
            <person name="Ma L."/>
            <person name="Minx P."/>
            <person name="Murphy D."/>
            <person name="O'Quin K.E."/>
            <person name="Retaux S."/>
            <person name="Rohner N."/>
            <person name="Searle S.M."/>
            <person name="Stahl B.A."/>
            <person name="Tabin C."/>
            <person name="Volff J.N."/>
            <person name="Yoshizawa M."/>
            <person name="Warren W.C."/>
        </authorList>
    </citation>
    <scope>NUCLEOTIDE SEQUENCE [LARGE SCALE GENOMIC DNA]</scope>
    <source>
        <strain evidence="3">female</strain>
    </source>
</reference>
<evidence type="ECO:0000313" key="2">
    <source>
        <dbReference type="Ensembl" id="ENSAMXP00000028212.1"/>
    </source>
</evidence>
<keyword evidence="3" id="KW-1185">Reference proteome</keyword>